<dbReference type="Proteomes" id="UP000281547">
    <property type="component" value="Unassembled WGS sequence"/>
</dbReference>
<keyword evidence="2" id="KW-1185">Reference proteome</keyword>
<dbReference type="EMBL" id="RZNJ01000004">
    <property type="protein sequence ID" value="RUT30328.1"/>
    <property type="molecule type" value="Genomic_DNA"/>
</dbReference>
<gene>
    <name evidence="1" type="ORF">EMQ25_13540</name>
</gene>
<protein>
    <submittedName>
        <fullName evidence="1">Uncharacterized protein</fullName>
    </submittedName>
</protein>
<accession>A0A433X8G0</accession>
<name>A0A433X8G0_9HYPH</name>
<organism evidence="1 2">
    <name type="scientific">Arsenicitalea aurantiaca</name>
    <dbReference type="NCBI Taxonomy" id="1783274"/>
    <lineage>
        <taxon>Bacteria</taxon>
        <taxon>Pseudomonadati</taxon>
        <taxon>Pseudomonadota</taxon>
        <taxon>Alphaproteobacteria</taxon>
        <taxon>Hyphomicrobiales</taxon>
        <taxon>Devosiaceae</taxon>
        <taxon>Arsenicitalea</taxon>
    </lineage>
</organism>
<sequence length="72" mass="7381">MHHPSLPASGTRPVMIEVFGEPVGVVVPAESGYRFMAVRLEAFGVDGEHYASLEAARAGVSAAVAEANTAAA</sequence>
<evidence type="ECO:0000313" key="1">
    <source>
        <dbReference type="EMBL" id="RUT30328.1"/>
    </source>
</evidence>
<dbReference type="AlphaFoldDB" id="A0A433X8G0"/>
<evidence type="ECO:0000313" key="2">
    <source>
        <dbReference type="Proteomes" id="UP000281547"/>
    </source>
</evidence>
<comment type="caution">
    <text evidence="1">The sequence shown here is derived from an EMBL/GenBank/DDBJ whole genome shotgun (WGS) entry which is preliminary data.</text>
</comment>
<proteinExistence type="predicted"/>
<reference evidence="1 2" key="1">
    <citation type="journal article" date="2016" name="Int. J. Syst. Evol. Microbiol.">
        <title>Arsenicitalea aurantiaca gen. nov., sp. nov., a new member of the family Hyphomicrobiaceae, isolated from high-arsenic sediment.</title>
        <authorList>
            <person name="Mu Y."/>
            <person name="Zhou L."/>
            <person name="Zeng X.C."/>
            <person name="Liu L."/>
            <person name="Pan Y."/>
            <person name="Chen X."/>
            <person name="Wang J."/>
            <person name="Li S."/>
            <person name="Li W.J."/>
            <person name="Wang Y."/>
        </authorList>
    </citation>
    <scope>NUCLEOTIDE SEQUENCE [LARGE SCALE GENOMIC DNA]</scope>
    <source>
        <strain evidence="1 2">42-50</strain>
    </source>
</reference>
<dbReference type="RefSeq" id="WP_127189109.1">
    <property type="nucleotide sequence ID" value="NZ_RZNJ01000004.1"/>
</dbReference>